<dbReference type="EMBL" id="JAAAID010004085">
    <property type="protein sequence ID" value="KAF9994370.1"/>
    <property type="molecule type" value="Genomic_DNA"/>
</dbReference>
<feature type="non-terminal residue" evidence="3">
    <location>
        <position position="394"/>
    </location>
</feature>
<dbReference type="InterPro" id="IPR020459">
    <property type="entry name" value="AMP-binding"/>
</dbReference>
<accession>A0A9P6SRL0</accession>
<sequence length="394" mass="42396">MSDPDRPCIHQYFESHVAQSPDAIAIIFEDQQMSYGELNARANALAHHLINLGVKPDTLVAICVDRSLAMVIGLLAILKAGGAYVPLDPSFASDRLHDILTDVAPSILVADDAGIAALGSSISESTAVIDPNMLLKMPTENPNVPELTSKHLAYVLYTSGSTGRPKGVMIEHQGVTNLAMSRLSILGVGPSCKVLQLFSFSFDGSVHEIWSALSFGGSLHILNNVVRQDISQLWAYIEQRSITHAALTPSILQDHKNLTSLSNSLTLVLAGEALSLALLKALRKLIPQASIMNDYGPTETTVAAATWKCPVNFDGDITPIGRPIPNKKIYVLDAQRNLAPLGVTGELYIGGAGVARGYINRPDLTDEAFLIDLFASNGQSRMYKTGDLVRYLPD</sequence>
<protein>
    <recommendedName>
        <fullName evidence="2">AMP-dependent synthetase/ligase domain-containing protein</fullName>
    </recommendedName>
</protein>
<comment type="caution">
    <text evidence="3">The sequence shown here is derived from an EMBL/GenBank/DDBJ whole genome shotgun (WGS) entry which is preliminary data.</text>
</comment>
<evidence type="ECO:0000259" key="2">
    <source>
        <dbReference type="Pfam" id="PF00501"/>
    </source>
</evidence>
<dbReference type="Proteomes" id="UP000703661">
    <property type="component" value="Unassembled WGS sequence"/>
</dbReference>
<gene>
    <name evidence="3" type="ORF">BGZ80_007827</name>
</gene>
<name>A0A9P6SRL0_9FUNG</name>
<dbReference type="FunFam" id="3.40.50.980:FF:000001">
    <property type="entry name" value="Non-ribosomal peptide synthetase"/>
    <property type="match status" value="1"/>
</dbReference>
<evidence type="ECO:0000313" key="3">
    <source>
        <dbReference type="EMBL" id="KAF9994370.1"/>
    </source>
</evidence>
<dbReference type="InterPro" id="IPR000873">
    <property type="entry name" value="AMP-dep_synth/lig_dom"/>
</dbReference>
<dbReference type="PROSITE" id="PS00455">
    <property type="entry name" value="AMP_BINDING"/>
    <property type="match status" value="1"/>
</dbReference>
<dbReference type="Gene3D" id="2.30.38.10">
    <property type="entry name" value="Luciferase, Domain 3"/>
    <property type="match status" value="1"/>
</dbReference>
<dbReference type="SUPFAM" id="SSF56801">
    <property type="entry name" value="Acetyl-CoA synthetase-like"/>
    <property type="match status" value="1"/>
</dbReference>
<proteinExistence type="inferred from homology"/>
<reference evidence="3" key="1">
    <citation type="journal article" date="2020" name="Fungal Divers.">
        <title>Resolving the Mortierellaceae phylogeny through synthesis of multi-gene phylogenetics and phylogenomics.</title>
        <authorList>
            <person name="Vandepol N."/>
            <person name="Liber J."/>
            <person name="Desiro A."/>
            <person name="Na H."/>
            <person name="Kennedy M."/>
            <person name="Barry K."/>
            <person name="Grigoriev I.V."/>
            <person name="Miller A.N."/>
            <person name="O'Donnell K."/>
            <person name="Stajich J.E."/>
            <person name="Bonito G."/>
        </authorList>
    </citation>
    <scope>NUCLEOTIDE SEQUENCE</scope>
    <source>
        <strain evidence="3">NRRL 2769</strain>
    </source>
</reference>
<keyword evidence="4" id="KW-1185">Reference proteome</keyword>
<evidence type="ECO:0000313" key="4">
    <source>
        <dbReference type="Proteomes" id="UP000703661"/>
    </source>
</evidence>
<dbReference type="PRINTS" id="PR00154">
    <property type="entry name" value="AMPBINDING"/>
</dbReference>
<dbReference type="Gene3D" id="3.40.50.980">
    <property type="match status" value="2"/>
</dbReference>
<dbReference type="AlphaFoldDB" id="A0A9P6SRL0"/>
<dbReference type="GO" id="GO:0031177">
    <property type="term" value="F:phosphopantetheine binding"/>
    <property type="evidence" value="ECO:0007669"/>
    <property type="project" value="TreeGrafter"/>
</dbReference>
<dbReference type="PANTHER" id="PTHR45527">
    <property type="entry name" value="NONRIBOSOMAL PEPTIDE SYNTHETASE"/>
    <property type="match status" value="1"/>
</dbReference>
<dbReference type="InterPro" id="IPR010071">
    <property type="entry name" value="AA_adenyl_dom"/>
</dbReference>
<dbReference type="FunFam" id="3.40.50.12780:FF:000012">
    <property type="entry name" value="Non-ribosomal peptide synthetase"/>
    <property type="match status" value="1"/>
</dbReference>
<dbReference type="CDD" id="cd05930">
    <property type="entry name" value="A_NRPS"/>
    <property type="match status" value="1"/>
</dbReference>
<comment type="similarity">
    <text evidence="1">Belongs to the NRP synthetase family.</text>
</comment>
<dbReference type="PANTHER" id="PTHR45527:SF1">
    <property type="entry name" value="FATTY ACID SYNTHASE"/>
    <property type="match status" value="1"/>
</dbReference>
<dbReference type="GO" id="GO:0005737">
    <property type="term" value="C:cytoplasm"/>
    <property type="evidence" value="ECO:0007669"/>
    <property type="project" value="TreeGrafter"/>
</dbReference>
<dbReference type="InterPro" id="IPR020845">
    <property type="entry name" value="AMP-binding_CS"/>
</dbReference>
<evidence type="ECO:0000256" key="1">
    <source>
        <dbReference type="ARBA" id="ARBA00029454"/>
    </source>
</evidence>
<dbReference type="GO" id="GO:0044550">
    <property type="term" value="P:secondary metabolite biosynthetic process"/>
    <property type="evidence" value="ECO:0007669"/>
    <property type="project" value="TreeGrafter"/>
</dbReference>
<dbReference type="NCBIfam" id="TIGR01733">
    <property type="entry name" value="AA-adenyl-dom"/>
    <property type="match status" value="1"/>
</dbReference>
<dbReference type="Pfam" id="PF00501">
    <property type="entry name" value="AMP-binding"/>
    <property type="match status" value="1"/>
</dbReference>
<organism evidence="3 4">
    <name type="scientific">Entomortierella chlamydospora</name>
    <dbReference type="NCBI Taxonomy" id="101097"/>
    <lineage>
        <taxon>Eukaryota</taxon>
        <taxon>Fungi</taxon>
        <taxon>Fungi incertae sedis</taxon>
        <taxon>Mucoromycota</taxon>
        <taxon>Mortierellomycotina</taxon>
        <taxon>Mortierellomycetes</taxon>
        <taxon>Mortierellales</taxon>
        <taxon>Mortierellaceae</taxon>
        <taxon>Entomortierella</taxon>
    </lineage>
</organism>
<dbReference type="GO" id="GO:0043041">
    <property type="term" value="P:amino acid activation for nonribosomal peptide biosynthetic process"/>
    <property type="evidence" value="ECO:0007669"/>
    <property type="project" value="TreeGrafter"/>
</dbReference>
<feature type="domain" description="AMP-dependent synthetase/ligase" evidence="2">
    <location>
        <begin position="13"/>
        <end position="358"/>
    </location>
</feature>